<dbReference type="OrthoDB" id="2130169at2759"/>
<dbReference type="PANTHER" id="PTHR37540">
    <property type="entry name" value="TRANSCRIPTION FACTOR (ACR-2), PUTATIVE-RELATED-RELATED"/>
    <property type="match status" value="1"/>
</dbReference>
<keyword evidence="2" id="KW-1185">Reference proteome</keyword>
<name>A0A8H8UG14_9HELO</name>
<dbReference type="PANTHER" id="PTHR37540:SF5">
    <property type="entry name" value="TRANSCRIPTION FACTOR DOMAIN-CONTAINING PROTEIN"/>
    <property type="match status" value="1"/>
</dbReference>
<dbReference type="EMBL" id="QGMI01000327">
    <property type="protein sequence ID" value="TVY42469.1"/>
    <property type="molecule type" value="Genomic_DNA"/>
</dbReference>
<evidence type="ECO:0000313" key="2">
    <source>
        <dbReference type="Proteomes" id="UP000443090"/>
    </source>
</evidence>
<gene>
    <name evidence="1" type="ORF">LOCC1_G005159</name>
</gene>
<organism evidence="1 2">
    <name type="scientific">Lachnellula occidentalis</name>
    <dbReference type="NCBI Taxonomy" id="215460"/>
    <lineage>
        <taxon>Eukaryota</taxon>
        <taxon>Fungi</taxon>
        <taxon>Dikarya</taxon>
        <taxon>Ascomycota</taxon>
        <taxon>Pezizomycotina</taxon>
        <taxon>Leotiomycetes</taxon>
        <taxon>Helotiales</taxon>
        <taxon>Lachnaceae</taxon>
        <taxon>Lachnellula</taxon>
    </lineage>
</organism>
<dbReference type="AlphaFoldDB" id="A0A8H8UG14"/>
<accession>A0A8H8UG14</accession>
<comment type="caution">
    <text evidence="1">The sequence shown here is derived from an EMBL/GenBank/DDBJ whole genome shotgun (WGS) entry which is preliminary data.</text>
</comment>
<protein>
    <submittedName>
        <fullName evidence="1">Uncharacterized protein</fullName>
    </submittedName>
</protein>
<reference evidence="1 2" key="1">
    <citation type="submission" date="2018-05" db="EMBL/GenBank/DDBJ databases">
        <title>Genome sequencing and assembly of the regulated plant pathogen Lachnellula willkommii and related sister species for the development of diagnostic species identification markers.</title>
        <authorList>
            <person name="Giroux E."/>
            <person name="Bilodeau G."/>
        </authorList>
    </citation>
    <scope>NUCLEOTIDE SEQUENCE [LARGE SCALE GENOMIC DNA]</scope>
    <source>
        <strain evidence="1 2">CBS 160.35</strain>
    </source>
</reference>
<sequence length="482" mass="53647">MVSTNHSFAEADSGPIAFSHFQFISIQAPDEARDKITRRLARSHAVKQALANKRKLQQESGDNFRITTTRDKPRRLLGKRRPGSLAASLFSLSAGTLDPFQTLAVDSSRLQTLIGDYKARQAPEPVFSVAEGLAFQNFRSVFRTGLVDPALLNAVMLSLAFAATAGGIITLDRECLGYQGQAISYIRERMSSLDEATSGSTIGAILLLAGVEARLGMKAQVQLHMGAVQMLLEMCRTKGIYLTGGIKRAIFWQDLNSSILAGSSRIFDHTTFAELQWTRDPFSPFFFRLPPGFQTRSHLFTKEFIEVLEDIYALQCIRDVSGDTKGDVMLMANINNHTASMQSRLVGLPNLSPVLECCRLAAYLCSVMLCCTTWCALVIPSHISSQLLCELQQANNEPLWDDHSDLLLWLLYIGGAFAPTGIVRSGYVVLLHANYGTRFEDLYRSWPELLETLEQFIWSEKAFMSQVKALWVETMIIQIPVD</sequence>
<proteinExistence type="predicted"/>
<evidence type="ECO:0000313" key="1">
    <source>
        <dbReference type="EMBL" id="TVY42469.1"/>
    </source>
</evidence>
<dbReference type="Proteomes" id="UP000443090">
    <property type="component" value="Unassembled WGS sequence"/>
</dbReference>